<sequence>MIQKILKVGTSAAVTLPKHSLAELGVKIGDNVEVDVKGEAVIVRAAKKRPARDKKITELTLNFIDRYRTDLEALANK</sequence>
<dbReference type="InterPro" id="IPR007159">
    <property type="entry name" value="SpoVT-AbrB_dom"/>
</dbReference>
<evidence type="ECO:0000313" key="2">
    <source>
        <dbReference type="EMBL" id="OGG58178.1"/>
    </source>
</evidence>
<gene>
    <name evidence="2" type="ORF">A2853_01525</name>
</gene>
<name>A0A1F6D9Q8_9BACT</name>
<feature type="domain" description="SpoVT-AbrB" evidence="1">
    <location>
        <begin position="6"/>
        <end position="51"/>
    </location>
</feature>
<reference evidence="2 3" key="1">
    <citation type="journal article" date="2016" name="Nat. Commun.">
        <title>Thousands of microbial genomes shed light on interconnected biogeochemical processes in an aquifer system.</title>
        <authorList>
            <person name="Anantharaman K."/>
            <person name="Brown C.T."/>
            <person name="Hug L.A."/>
            <person name="Sharon I."/>
            <person name="Castelle C.J."/>
            <person name="Probst A.J."/>
            <person name="Thomas B.C."/>
            <person name="Singh A."/>
            <person name="Wilkins M.J."/>
            <person name="Karaoz U."/>
            <person name="Brodie E.L."/>
            <person name="Williams K.H."/>
            <person name="Hubbard S.S."/>
            <person name="Banfield J.F."/>
        </authorList>
    </citation>
    <scope>NUCLEOTIDE SEQUENCE [LARGE SCALE GENOMIC DNA]</scope>
</reference>
<protein>
    <recommendedName>
        <fullName evidence="1">SpoVT-AbrB domain-containing protein</fullName>
    </recommendedName>
</protein>
<dbReference type="EMBL" id="MFKX01000006">
    <property type="protein sequence ID" value="OGG58178.1"/>
    <property type="molecule type" value="Genomic_DNA"/>
</dbReference>
<dbReference type="AlphaFoldDB" id="A0A1F6D9Q8"/>
<dbReference type="Proteomes" id="UP000177958">
    <property type="component" value="Unassembled WGS sequence"/>
</dbReference>
<dbReference type="GO" id="GO:0003677">
    <property type="term" value="F:DNA binding"/>
    <property type="evidence" value="ECO:0007669"/>
    <property type="project" value="InterPro"/>
</dbReference>
<proteinExistence type="predicted"/>
<dbReference type="InterPro" id="IPR037914">
    <property type="entry name" value="SpoVT-AbrB_sf"/>
</dbReference>
<dbReference type="Gene3D" id="2.10.260.10">
    <property type="match status" value="1"/>
</dbReference>
<dbReference type="SMART" id="SM00966">
    <property type="entry name" value="SpoVT_AbrB"/>
    <property type="match status" value="1"/>
</dbReference>
<dbReference type="Pfam" id="PF04014">
    <property type="entry name" value="MazE_antitoxin"/>
    <property type="match status" value="1"/>
</dbReference>
<evidence type="ECO:0000259" key="1">
    <source>
        <dbReference type="SMART" id="SM00966"/>
    </source>
</evidence>
<evidence type="ECO:0000313" key="3">
    <source>
        <dbReference type="Proteomes" id="UP000177958"/>
    </source>
</evidence>
<comment type="caution">
    <text evidence="2">The sequence shown here is derived from an EMBL/GenBank/DDBJ whole genome shotgun (WGS) entry which is preliminary data.</text>
</comment>
<organism evidence="2 3">
    <name type="scientific">Candidatus Kaiserbacteria bacterium RIFCSPHIGHO2_01_FULL_55_17</name>
    <dbReference type="NCBI Taxonomy" id="1798484"/>
    <lineage>
        <taxon>Bacteria</taxon>
        <taxon>Candidatus Kaiseribacteriota</taxon>
    </lineage>
</organism>
<accession>A0A1F6D9Q8</accession>
<dbReference type="SUPFAM" id="SSF89447">
    <property type="entry name" value="AbrB/MazE/MraZ-like"/>
    <property type="match status" value="1"/>
</dbReference>